<dbReference type="Gene3D" id="3.10.50.40">
    <property type="match status" value="2"/>
</dbReference>
<evidence type="ECO:0000256" key="1">
    <source>
        <dbReference type="ARBA" id="ARBA00000971"/>
    </source>
</evidence>
<evidence type="ECO:0000313" key="8">
    <source>
        <dbReference type="Proteomes" id="UP000638353"/>
    </source>
</evidence>
<comment type="caution">
    <text evidence="7">The sequence shown here is derived from an EMBL/GenBank/DDBJ whole genome shotgun (WGS) entry which is preliminary data.</text>
</comment>
<evidence type="ECO:0000256" key="4">
    <source>
        <dbReference type="ARBA" id="ARBA00023235"/>
    </source>
</evidence>
<gene>
    <name evidence="7" type="ORF">GCM10010334_12700</name>
</gene>
<dbReference type="EMBL" id="BMVC01000002">
    <property type="protein sequence ID" value="GHC83519.1"/>
    <property type="molecule type" value="Genomic_DNA"/>
</dbReference>
<feature type="domain" description="PPIase FKBP-type" evidence="6">
    <location>
        <begin position="87"/>
        <end position="177"/>
    </location>
</feature>
<dbReference type="AlphaFoldDB" id="A0A918WU63"/>
<feature type="domain" description="PPIase FKBP-type" evidence="6">
    <location>
        <begin position="240"/>
        <end position="332"/>
    </location>
</feature>
<proteinExistence type="predicted"/>
<evidence type="ECO:0000313" key="7">
    <source>
        <dbReference type="EMBL" id="GHC83519.1"/>
    </source>
</evidence>
<dbReference type="PROSITE" id="PS50059">
    <property type="entry name" value="FKBP_PPIASE"/>
    <property type="match status" value="2"/>
</dbReference>
<organism evidence="7 8">
    <name type="scientific">Streptomyces finlayi</name>
    <dbReference type="NCBI Taxonomy" id="67296"/>
    <lineage>
        <taxon>Bacteria</taxon>
        <taxon>Bacillati</taxon>
        <taxon>Actinomycetota</taxon>
        <taxon>Actinomycetes</taxon>
        <taxon>Kitasatosporales</taxon>
        <taxon>Streptomycetaceae</taxon>
        <taxon>Streptomyces</taxon>
    </lineage>
</organism>
<keyword evidence="3 5" id="KW-0697">Rotamase</keyword>
<evidence type="ECO:0000256" key="2">
    <source>
        <dbReference type="ARBA" id="ARBA00013194"/>
    </source>
</evidence>
<sequence length="334" mass="34734">MCPGEAVLCPGEAPTPRTRPRALAGAALLAVATLAAAGCASATVDDSPGVSGPFGKKPAITIPDLKPPKKARMKILLEGNGPVVRKGQVAVTHVGMMTWENRKPMMNTYDLQQPTTVAFDGEHVARTWDQALIGRKGGSRVLMVTPATSGFGPHGMAPAQVKPTDHMVLVFDLIGGYDPAQQVPAPAPGSTAGAAADAGAPVIKVAKGQEPQVEKWGSDAPTAYAARTLVPGNGAELRKGDSVVVQYTGWEWGKKDPFGSTYRISGPNGFTVNDKDALLPGWFAALNGAKVGSRIAIHVPAKHKPGFTATSGGVMAPRDKPVLYVLDVLDRRAG</sequence>
<keyword evidence="4 5" id="KW-0413">Isomerase</keyword>
<protein>
    <recommendedName>
        <fullName evidence="2 5">peptidylprolyl isomerase</fullName>
        <ecNumber evidence="2 5">5.2.1.8</ecNumber>
    </recommendedName>
</protein>
<name>A0A918WU63_9ACTN</name>
<dbReference type="RefSeq" id="WP_189822454.1">
    <property type="nucleotide sequence ID" value="NZ_BMVC01000002.1"/>
</dbReference>
<evidence type="ECO:0000259" key="6">
    <source>
        <dbReference type="PROSITE" id="PS50059"/>
    </source>
</evidence>
<dbReference type="Proteomes" id="UP000638353">
    <property type="component" value="Unassembled WGS sequence"/>
</dbReference>
<dbReference type="EC" id="5.2.1.8" evidence="2 5"/>
<dbReference type="GO" id="GO:0003755">
    <property type="term" value="F:peptidyl-prolyl cis-trans isomerase activity"/>
    <property type="evidence" value="ECO:0007669"/>
    <property type="project" value="UniProtKB-KW"/>
</dbReference>
<reference evidence="7" key="2">
    <citation type="submission" date="2020-09" db="EMBL/GenBank/DDBJ databases">
        <authorList>
            <person name="Sun Q."/>
            <person name="Ohkuma M."/>
        </authorList>
    </citation>
    <scope>NUCLEOTIDE SEQUENCE</scope>
    <source>
        <strain evidence="7">JCM 4637</strain>
    </source>
</reference>
<dbReference type="Pfam" id="PF00254">
    <property type="entry name" value="FKBP_C"/>
    <property type="match status" value="2"/>
</dbReference>
<evidence type="ECO:0000256" key="3">
    <source>
        <dbReference type="ARBA" id="ARBA00023110"/>
    </source>
</evidence>
<dbReference type="SUPFAM" id="SSF54534">
    <property type="entry name" value="FKBP-like"/>
    <property type="match status" value="2"/>
</dbReference>
<comment type="catalytic activity">
    <reaction evidence="1 5">
        <text>[protein]-peptidylproline (omega=180) = [protein]-peptidylproline (omega=0)</text>
        <dbReference type="Rhea" id="RHEA:16237"/>
        <dbReference type="Rhea" id="RHEA-COMP:10747"/>
        <dbReference type="Rhea" id="RHEA-COMP:10748"/>
        <dbReference type="ChEBI" id="CHEBI:83833"/>
        <dbReference type="ChEBI" id="CHEBI:83834"/>
        <dbReference type="EC" id="5.2.1.8"/>
    </reaction>
</comment>
<reference evidence="7" key="1">
    <citation type="journal article" date="2014" name="Int. J. Syst. Evol. Microbiol.">
        <title>Complete genome sequence of Corynebacterium casei LMG S-19264T (=DSM 44701T), isolated from a smear-ripened cheese.</title>
        <authorList>
            <consortium name="US DOE Joint Genome Institute (JGI-PGF)"/>
            <person name="Walter F."/>
            <person name="Albersmeier A."/>
            <person name="Kalinowski J."/>
            <person name="Ruckert C."/>
        </authorList>
    </citation>
    <scope>NUCLEOTIDE SEQUENCE</scope>
    <source>
        <strain evidence="7">JCM 4637</strain>
    </source>
</reference>
<accession>A0A918WU63</accession>
<evidence type="ECO:0000256" key="5">
    <source>
        <dbReference type="PROSITE-ProRule" id="PRU00277"/>
    </source>
</evidence>
<dbReference type="InterPro" id="IPR046357">
    <property type="entry name" value="PPIase_dom_sf"/>
</dbReference>
<dbReference type="InterPro" id="IPR001179">
    <property type="entry name" value="PPIase_FKBP_dom"/>
</dbReference>